<feature type="compositionally biased region" description="Polar residues" evidence="1">
    <location>
        <begin position="67"/>
        <end position="83"/>
    </location>
</feature>
<feature type="region of interest" description="Disordered" evidence="1">
    <location>
        <begin position="67"/>
        <end position="109"/>
    </location>
</feature>
<feature type="region of interest" description="Disordered" evidence="1">
    <location>
        <begin position="187"/>
        <end position="261"/>
    </location>
</feature>
<feature type="compositionally biased region" description="Polar residues" evidence="1">
    <location>
        <begin position="28"/>
        <end position="54"/>
    </location>
</feature>
<dbReference type="Proteomes" id="UP000194127">
    <property type="component" value="Unassembled WGS sequence"/>
</dbReference>
<accession>A0A1X6MRG5</accession>
<proteinExistence type="predicted"/>
<feature type="compositionally biased region" description="Polar residues" evidence="1">
    <location>
        <begin position="535"/>
        <end position="546"/>
    </location>
</feature>
<evidence type="ECO:0000313" key="2">
    <source>
        <dbReference type="EMBL" id="OSX58879.1"/>
    </source>
</evidence>
<feature type="region of interest" description="Disordered" evidence="1">
    <location>
        <begin position="1"/>
        <end position="54"/>
    </location>
</feature>
<feature type="compositionally biased region" description="Polar residues" evidence="1">
    <location>
        <begin position="128"/>
        <end position="146"/>
    </location>
</feature>
<dbReference type="EMBL" id="KZ110603">
    <property type="protein sequence ID" value="OSX58879.1"/>
    <property type="molecule type" value="Genomic_DNA"/>
</dbReference>
<dbReference type="OrthoDB" id="3271227at2759"/>
<feature type="region of interest" description="Disordered" evidence="1">
    <location>
        <begin position="275"/>
        <end position="773"/>
    </location>
</feature>
<organism evidence="2 3">
    <name type="scientific">Postia placenta MAD-698-R-SB12</name>
    <dbReference type="NCBI Taxonomy" id="670580"/>
    <lineage>
        <taxon>Eukaryota</taxon>
        <taxon>Fungi</taxon>
        <taxon>Dikarya</taxon>
        <taxon>Basidiomycota</taxon>
        <taxon>Agaricomycotina</taxon>
        <taxon>Agaricomycetes</taxon>
        <taxon>Polyporales</taxon>
        <taxon>Adustoporiaceae</taxon>
        <taxon>Rhodonia</taxon>
    </lineage>
</organism>
<feature type="compositionally biased region" description="Basic residues" evidence="1">
    <location>
        <begin position="461"/>
        <end position="473"/>
    </location>
</feature>
<feature type="region of interest" description="Disordered" evidence="1">
    <location>
        <begin position="121"/>
        <end position="146"/>
    </location>
</feature>
<dbReference type="RefSeq" id="XP_024335673.1">
    <property type="nucleotide sequence ID" value="XM_024481213.1"/>
</dbReference>
<evidence type="ECO:0000313" key="3">
    <source>
        <dbReference type="Proteomes" id="UP000194127"/>
    </source>
</evidence>
<feature type="compositionally biased region" description="Low complexity" evidence="1">
    <location>
        <begin position="84"/>
        <end position="96"/>
    </location>
</feature>
<keyword evidence="3" id="KW-1185">Reference proteome</keyword>
<dbReference type="STRING" id="670580.A0A1X6MRG5"/>
<sequence>MDPSSHHDDIVQDSEDEGLMGLELDLNPMSSGHTSAHQSSDRVATSSIQTTSTTRLPVAALPVVPTDVSSSTFNTNTAVSSIYSGSTIPKSSTSSRPRPRPAYKGAKAQATIVGTTVASTSTATPSSEIQTSSSASNVPRNLPSSIPLATTDTIVESFSIYDKAKSDITPNDNIELYTQDMNIAERAKLRSRSRTTKSQAQQRAYSPTDDVINIPSSDSEMNLRPPVRKSKARPKPLAPQKPSPSTMNRTKTSHMQAEESDPIMLSVPVAETSIDLSSSLPPSSLPPPSSINGLSSISTDADNVLDGAISPLSSSPLPAPRKRKRKMLTFDEEDGVDSRASERSGAGDTFIEATGPAPFFAGSSPDAPTSDTLVGSSSMASNANGKVKGATKAQGNEGGVRDVDDEEGGKEPAPKSKPKGKQRKKKGDDDDEEWGADDAPKASRRGRKKGNSDDDEDWSAKPKKKAPPRKKATSKKDVAAHQVSVVIDRPKTGRGAKAKGGTKGPKPPTSKEFVEDSEGENDRILMPPPDAIPSHSATTPVPSSLTFEDDELLLVPQLDKPGATTSSKRKDSSSTSAPSGEPPNPFENDQGEADGEPSLPSSKSRGKKRAVVDSDEEEELVSKSGSPPKKARTARRPRKSAPAALGLQDEGDADEGDQGSKTKENANHPLAESQPAPLTTPKTPLPASASRISNSNRAYSISSKKSTPMSELIRKVNSLPGSPFASPRPTYSPYTKSSKNLLKRIAPLHPNRRTPPPPPPRLPPPKKSKKQLELEEKWEMELEETVDGWYCLPEEERAALRKAKRNAEMGFED</sequence>
<dbReference type="AlphaFoldDB" id="A0A1X6MRG5"/>
<reference evidence="2 3" key="1">
    <citation type="submission" date="2017-04" db="EMBL/GenBank/DDBJ databases">
        <title>Genome Sequence of the Model Brown-Rot Fungus Postia placenta SB12.</title>
        <authorList>
            <consortium name="DOE Joint Genome Institute"/>
            <person name="Gaskell J."/>
            <person name="Kersten P."/>
            <person name="Larrondo L.F."/>
            <person name="Canessa P."/>
            <person name="Martinez D."/>
            <person name="Hibbett D."/>
            <person name="Schmoll M."/>
            <person name="Kubicek C.P."/>
            <person name="Martinez A.T."/>
            <person name="Yadav J."/>
            <person name="Master E."/>
            <person name="Magnuson J.K."/>
            <person name="James T."/>
            <person name="Yaver D."/>
            <person name="Berka R."/>
            <person name="Labutti K."/>
            <person name="Lipzen A."/>
            <person name="Aerts A."/>
            <person name="Barry K."/>
            <person name="Henrissat B."/>
            <person name="Blanchette R."/>
            <person name="Grigoriev I."/>
            <person name="Cullen D."/>
        </authorList>
    </citation>
    <scope>NUCLEOTIDE SEQUENCE [LARGE SCALE GENOMIC DNA]</scope>
    <source>
        <strain evidence="2 3">MAD-698-R-SB12</strain>
    </source>
</reference>
<protein>
    <submittedName>
        <fullName evidence="2">Uncharacterized protein</fullName>
    </submittedName>
</protein>
<dbReference type="GeneID" id="36326163"/>
<feature type="compositionally biased region" description="Basic residues" evidence="1">
    <location>
        <begin position="416"/>
        <end position="425"/>
    </location>
</feature>
<gene>
    <name evidence="2" type="ORF">POSPLADRAFT_1059971</name>
</gene>
<feature type="compositionally biased region" description="Polar residues" evidence="1">
    <location>
        <begin position="366"/>
        <end position="384"/>
    </location>
</feature>
<feature type="compositionally biased region" description="Polar residues" evidence="1">
    <location>
        <begin position="196"/>
        <end position="205"/>
    </location>
</feature>
<evidence type="ECO:0000256" key="1">
    <source>
        <dbReference type="SAM" id="MobiDB-lite"/>
    </source>
</evidence>
<feature type="compositionally biased region" description="Basic and acidic residues" evidence="1">
    <location>
        <begin position="1"/>
        <end position="10"/>
    </location>
</feature>
<feature type="compositionally biased region" description="Basic residues" evidence="1">
    <location>
        <begin position="629"/>
        <end position="639"/>
    </location>
</feature>
<name>A0A1X6MRG5_9APHY</name>
<feature type="compositionally biased region" description="Low complexity" evidence="1">
    <location>
        <begin position="675"/>
        <end position="703"/>
    </location>
</feature>
<feature type="compositionally biased region" description="Polar residues" evidence="1">
    <location>
        <begin position="243"/>
        <end position="255"/>
    </location>
</feature>
<feature type="compositionally biased region" description="Pro residues" evidence="1">
    <location>
        <begin position="753"/>
        <end position="763"/>
    </location>
</feature>